<dbReference type="Proteomes" id="UP000824120">
    <property type="component" value="Chromosome 4"/>
</dbReference>
<keyword evidence="3" id="KW-1185">Reference proteome</keyword>
<feature type="region of interest" description="Disordered" evidence="1">
    <location>
        <begin position="99"/>
        <end position="121"/>
    </location>
</feature>
<evidence type="ECO:0000313" key="3">
    <source>
        <dbReference type="Proteomes" id="UP000824120"/>
    </source>
</evidence>
<dbReference type="EMBL" id="JACXVP010000004">
    <property type="protein sequence ID" value="KAG5610609.1"/>
    <property type="molecule type" value="Genomic_DNA"/>
</dbReference>
<evidence type="ECO:0000313" key="2">
    <source>
        <dbReference type="EMBL" id="KAG5610609.1"/>
    </source>
</evidence>
<feature type="non-terminal residue" evidence="2">
    <location>
        <position position="121"/>
    </location>
</feature>
<feature type="region of interest" description="Disordered" evidence="1">
    <location>
        <begin position="1"/>
        <end position="26"/>
    </location>
</feature>
<protein>
    <submittedName>
        <fullName evidence="2">Uncharacterized protein</fullName>
    </submittedName>
</protein>
<name>A0A9J5ZCM4_SOLCO</name>
<sequence length="121" mass="13733">RPRNDDECGSPDVQTSNLFPNRGCPLGGKKGEPTFLDNKSRHQAHRYILNNCDEVLEYISYINEPYDHSMGPSIPEDNGEVDLVRSDIPATVIKVYPRELIAEEPEPEPEDEDEFDIEDTS</sequence>
<comment type="caution">
    <text evidence="2">The sequence shown here is derived from an EMBL/GenBank/DDBJ whole genome shotgun (WGS) entry which is preliminary data.</text>
</comment>
<gene>
    <name evidence="2" type="ORF">H5410_021890</name>
</gene>
<organism evidence="2 3">
    <name type="scientific">Solanum commersonii</name>
    <name type="common">Commerson's wild potato</name>
    <name type="synonym">Commerson's nightshade</name>
    <dbReference type="NCBI Taxonomy" id="4109"/>
    <lineage>
        <taxon>Eukaryota</taxon>
        <taxon>Viridiplantae</taxon>
        <taxon>Streptophyta</taxon>
        <taxon>Embryophyta</taxon>
        <taxon>Tracheophyta</taxon>
        <taxon>Spermatophyta</taxon>
        <taxon>Magnoliopsida</taxon>
        <taxon>eudicotyledons</taxon>
        <taxon>Gunneridae</taxon>
        <taxon>Pentapetalae</taxon>
        <taxon>asterids</taxon>
        <taxon>lamiids</taxon>
        <taxon>Solanales</taxon>
        <taxon>Solanaceae</taxon>
        <taxon>Solanoideae</taxon>
        <taxon>Solaneae</taxon>
        <taxon>Solanum</taxon>
    </lineage>
</organism>
<evidence type="ECO:0000256" key="1">
    <source>
        <dbReference type="SAM" id="MobiDB-lite"/>
    </source>
</evidence>
<proteinExistence type="predicted"/>
<accession>A0A9J5ZCM4</accession>
<feature type="compositionally biased region" description="Acidic residues" evidence="1">
    <location>
        <begin position="102"/>
        <end position="121"/>
    </location>
</feature>
<reference evidence="2 3" key="1">
    <citation type="submission" date="2020-09" db="EMBL/GenBank/DDBJ databases">
        <title>De no assembly of potato wild relative species, Solanum commersonii.</title>
        <authorList>
            <person name="Cho K."/>
        </authorList>
    </citation>
    <scope>NUCLEOTIDE SEQUENCE [LARGE SCALE GENOMIC DNA]</scope>
    <source>
        <strain evidence="2">LZ3.2</strain>
        <tissue evidence="2">Leaf</tissue>
    </source>
</reference>
<dbReference type="AlphaFoldDB" id="A0A9J5ZCM4"/>